<sequence length="538" mass="58657">MSIFQTIRGRYTLVFGGLAIVFLIVVVCAEALVSYLQNNLGKYEHGEAIVENGDRHLYQSRSALATLILVQETKDGSTLETEILSHAQLAHDRMQTFRKLIVDIPEINDYLANFDTVYKTWEASNLNILTLTKKDYHDGMNLFVGQNQTDFTALRNLYHHSEELITKYAAKDKKGIDEITETFKLDVGILASFVVVLSIALAWFAPRSISRAIKLVTSGVHEISTGDGDLTRRINSPKKDETGDLSREFDGFVAKLGGLIGQVRDGCEHVRQEMFNLGKSATESAELSDRQHQSLDFVVSAVEEMGGATREVAQNAAHTVSEVESLSNSANNGVKQLDSAIAQLDSLSDQIQSAASVISELSERSDKIASVLDVILGISEQTNLLALNAAIEAARAGEQGRGFAVVADEVRGLASQTQASAEDIKVMINNLQSGVSNAVSVITKSVEMTTTSVTLSHNTKESIAVVQQSADRIYDFTTQTASATEEQSKVTDEINENLSSLSTMSKEVLEISKRISHSVNETLSNSDELAGQVKRFTV</sequence>
<feature type="domain" description="Methyl-accepting transducer" evidence="6">
    <location>
        <begin position="266"/>
        <end position="502"/>
    </location>
</feature>
<dbReference type="CDD" id="cd11386">
    <property type="entry name" value="MCP_signal"/>
    <property type="match status" value="1"/>
</dbReference>
<evidence type="ECO:0000256" key="1">
    <source>
        <dbReference type="ARBA" id="ARBA00004370"/>
    </source>
</evidence>
<dbReference type="PROSITE" id="PS50885">
    <property type="entry name" value="HAMP"/>
    <property type="match status" value="1"/>
</dbReference>
<dbReference type="RefSeq" id="WP_191594223.1">
    <property type="nucleotide sequence ID" value="NZ_JACYFC010000002.1"/>
</dbReference>
<dbReference type="EMBL" id="JACYFC010000002">
    <property type="protein sequence ID" value="MBD5770850.1"/>
    <property type="molecule type" value="Genomic_DNA"/>
</dbReference>
<name>A0ABR8NXS3_9GAMM</name>
<evidence type="ECO:0000256" key="4">
    <source>
        <dbReference type="PROSITE-ProRule" id="PRU00284"/>
    </source>
</evidence>
<feature type="transmembrane region" description="Helical" evidence="5">
    <location>
        <begin position="12"/>
        <end position="36"/>
    </location>
</feature>
<feature type="domain" description="HAMP" evidence="7">
    <location>
        <begin position="207"/>
        <end position="261"/>
    </location>
</feature>
<keyword evidence="2 4" id="KW-0807">Transducer</keyword>
<dbReference type="PANTHER" id="PTHR32089">
    <property type="entry name" value="METHYL-ACCEPTING CHEMOTAXIS PROTEIN MCPB"/>
    <property type="match status" value="1"/>
</dbReference>
<evidence type="ECO:0000256" key="2">
    <source>
        <dbReference type="ARBA" id="ARBA00023224"/>
    </source>
</evidence>
<organism evidence="8 9">
    <name type="scientific">Marinomonas colpomeniae</name>
    <dbReference type="NCBI Taxonomy" id="2774408"/>
    <lineage>
        <taxon>Bacteria</taxon>
        <taxon>Pseudomonadati</taxon>
        <taxon>Pseudomonadota</taxon>
        <taxon>Gammaproteobacteria</taxon>
        <taxon>Oceanospirillales</taxon>
        <taxon>Oceanospirillaceae</taxon>
        <taxon>Marinomonas</taxon>
    </lineage>
</organism>
<dbReference type="CDD" id="cd06225">
    <property type="entry name" value="HAMP"/>
    <property type="match status" value="1"/>
</dbReference>
<evidence type="ECO:0000313" key="9">
    <source>
        <dbReference type="Proteomes" id="UP000604161"/>
    </source>
</evidence>
<comment type="caution">
    <text evidence="8">The sequence shown here is derived from an EMBL/GenBank/DDBJ whole genome shotgun (WGS) entry which is preliminary data.</text>
</comment>
<dbReference type="Proteomes" id="UP000604161">
    <property type="component" value="Unassembled WGS sequence"/>
</dbReference>
<keyword evidence="5" id="KW-0812">Transmembrane</keyword>
<dbReference type="PROSITE" id="PS50111">
    <property type="entry name" value="CHEMOTAXIS_TRANSDUC_2"/>
    <property type="match status" value="1"/>
</dbReference>
<dbReference type="SUPFAM" id="SSF58104">
    <property type="entry name" value="Methyl-accepting chemotaxis protein (MCP) signaling domain"/>
    <property type="match status" value="1"/>
</dbReference>
<dbReference type="InterPro" id="IPR003660">
    <property type="entry name" value="HAMP_dom"/>
</dbReference>
<dbReference type="Gene3D" id="1.10.287.950">
    <property type="entry name" value="Methyl-accepting chemotaxis protein"/>
    <property type="match status" value="1"/>
</dbReference>
<accession>A0ABR8NXS3</accession>
<evidence type="ECO:0000259" key="7">
    <source>
        <dbReference type="PROSITE" id="PS50885"/>
    </source>
</evidence>
<keyword evidence="5" id="KW-1133">Transmembrane helix</keyword>
<evidence type="ECO:0000256" key="3">
    <source>
        <dbReference type="ARBA" id="ARBA00029447"/>
    </source>
</evidence>
<dbReference type="SMART" id="SM00283">
    <property type="entry name" value="MA"/>
    <property type="match status" value="1"/>
</dbReference>
<proteinExistence type="inferred from homology"/>
<evidence type="ECO:0000313" key="8">
    <source>
        <dbReference type="EMBL" id="MBD5770850.1"/>
    </source>
</evidence>
<gene>
    <name evidence="8" type="ORF">IF202_07270</name>
</gene>
<reference evidence="8 9" key="1">
    <citation type="submission" date="2020-09" db="EMBL/GenBank/DDBJ databases">
        <title>Marinomonas sp. nov., isolated from the cysticercosis algae of Qingdao, China.</title>
        <authorList>
            <person name="Sun X."/>
        </authorList>
    </citation>
    <scope>NUCLEOTIDE SEQUENCE [LARGE SCALE GENOMIC DNA]</scope>
    <source>
        <strain evidence="8 9">SM2066</strain>
    </source>
</reference>
<dbReference type="Pfam" id="PF00015">
    <property type="entry name" value="MCPsignal"/>
    <property type="match status" value="1"/>
</dbReference>
<dbReference type="Pfam" id="PF00672">
    <property type="entry name" value="HAMP"/>
    <property type="match status" value="1"/>
</dbReference>
<comment type="subcellular location">
    <subcellularLocation>
        <location evidence="1">Membrane</location>
    </subcellularLocation>
</comment>
<protein>
    <submittedName>
        <fullName evidence="8">Methyl-accepting chemotaxis protein</fullName>
    </submittedName>
</protein>
<dbReference type="InterPro" id="IPR004089">
    <property type="entry name" value="MCPsignal_dom"/>
</dbReference>
<dbReference type="SMART" id="SM00304">
    <property type="entry name" value="HAMP"/>
    <property type="match status" value="1"/>
</dbReference>
<dbReference type="PRINTS" id="PR00260">
    <property type="entry name" value="CHEMTRNSDUCR"/>
</dbReference>
<dbReference type="PANTHER" id="PTHR32089:SF65">
    <property type="entry name" value="CHEMOTAXIS SIGNAL TRANSDUCTION SYSTEM METHYL ACCEPTING SENSORY TRANSDUCER"/>
    <property type="match status" value="1"/>
</dbReference>
<evidence type="ECO:0000259" key="6">
    <source>
        <dbReference type="PROSITE" id="PS50111"/>
    </source>
</evidence>
<keyword evidence="9" id="KW-1185">Reference proteome</keyword>
<comment type="similarity">
    <text evidence="3">Belongs to the methyl-accepting chemotaxis (MCP) protein family.</text>
</comment>
<dbReference type="InterPro" id="IPR004090">
    <property type="entry name" value="Chemotax_Me-accpt_rcpt"/>
</dbReference>
<keyword evidence="5" id="KW-0472">Membrane</keyword>
<evidence type="ECO:0000256" key="5">
    <source>
        <dbReference type="SAM" id="Phobius"/>
    </source>
</evidence>